<organism evidence="3 4">
    <name type="scientific">Coffea arabica</name>
    <name type="common">Arabian coffee</name>
    <dbReference type="NCBI Taxonomy" id="13443"/>
    <lineage>
        <taxon>Eukaryota</taxon>
        <taxon>Viridiplantae</taxon>
        <taxon>Streptophyta</taxon>
        <taxon>Embryophyta</taxon>
        <taxon>Tracheophyta</taxon>
        <taxon>Spermatophyta</taxon>
        <taxon>Magnoliopsida</taxon>
        <taxon>eudicotyledons</taxon>
        <taxon>Gunneridae</taxon>
        <taxon>Pentapetalae</taxon>
        <taxon>asterids</taxon>
        <taxon>lamiids</taxon>
        <taxon>Gentianales</taxon>
        <taxon>Rubiaceae</taxon>
        <taxon>Ixoroideae</taxon>
        <taxon>Gardenieae complex</taxon>
        <taxon>Bertiereae - Coffeeae clade</taxon>
        <taxon>Coffeeae</taxon>
        <taxon>Coffea</taxon>
    </lineage>
</organism>
<accession>A0ABM4WQ14</accession>
<sequence length="408" mass="47172">MLWVVNAGSCNFWYDKWLGSGALCLKAIVNPTLSVKDFLTNGEWNGAMLRQYIPQEIIALILEHPVPSGDHHDELVWSQTASGKFMLASAFQEVRQARNYSVLHSQVWHPRIPLKVSFFMMRLLLGKLLLTDVLRRVGVQLVSKCLCCQEGAIETLEHVFAEGQVAKDVWRYFGRIYRVTQLGSSLRAWLTAWWLFSPRQAVRQFLFLILPSFICWHTWKARNIAYYEGRQMSVARIFHAILLDVIGVVEIQFNQKLEVHTFLQLYEWTTQQTLGGIGPGNGLRLCVQKQFTDVSIQVDSPVLVGILQRRLQCPWVIRQEEVDHSWGMIIDMAQISHCYREANRVADSLAKVGASSHNRNVTIYDDFNAIPRQTRGEIRIDRYRRWCSRTSCLAFHQLGFPNFRRVTM</sequence>
<evidence type="ECO:0008006" key="5">
    <source>
        <dbReference type="Google" id="ProtNLM"/>
    </source>
</evidence>
<evidence type="ECO:0000313" key="4">
    <source>
        <dbReference type="RefSeq" id="XP_071933873.1"/>
    </source>
</evidence>
<dbReference type="Pfam" id="PF13456">
    <property type="entry name" value="RVT_3"/>
    <property type="match status" value="1"/>
</dbReference>
<keyword evidence="3" id="KW-1185">Reference proteome</keyword>
<reference evidence="4" key="1">
    <citation type="submission" date="2025-08" db="UniProtKB">
        <authorList>
            <consortium name="RefSeq"/>
        </authorList>
    </citation>
    <scope>IDENTIFICATION</scope>
    <source>
        <tissue evidence="4">Leaves</tissue>
    </source>
</reference>
<gene>
    <name evidence="4" type="primary">LOC140036385</name>
</gene>
<dbReference type="Gene3D" id="3.30.420.10">
    <property type="entry name" value="Ribonuclease H-like superfamily/Ribonuclease H"/>
    <property type="match status" value="1"/>
</dbReference>
<evidence type="ECO:0000259" key="2">
    <source>
        <dbReference type="Pfam" id="PF13966"/>
    </source>
</evidence>
<protein>
    <recommendedName>
        <fullName evidence="5">RNase H type-1 domain-containing protein</fullName>
    </recommendedName>
</protein>
<dbReference type="PANTHER" id="PTHR47723:SF19">
    <property type="entry name" value="POLYNUCLEOTIDYL TRANSFERASE, RIBONUCLEASE H-LIKE SUPERFAMILY PROTEIN"/>
    <property type="match status" value="1"/>
</dbReference>
<dbReference type="Pfam" id="PF13966">
    <property type="entry name" value="zf-RVT"/>
    <property type="match status" value="1"/>
</dbReference>
<dbReference type="InterPro" id="IPR002156">
    <property type="entry name" value="RNaseH_domain"/>
</dbReference>
<dbReference type="CDD" id="cd06222">
    <property type="entry name" value="RNase_H_like"/>
    <property type="match status" value="1"/>
</dbReference>
<dbReference type="Proteomes" id="UP001652660">
    <property type="component" value="Chromosome 2e"/>
</dbReference>
<feature type="domain" description="RNase H type-1" evidence="1">
    <location>
        <begin position="281"/>
        <end position="351"/>
    </location>
</feature>
<dbReference type="InterPro" id="IPR044730">
    <property type="entry name" value="RNase_H-like_dom_plant"/>
</dbReference>
<dbReference type="PANTHER" id="PTHR47723">
    <property type="entry name" value="OS05G0353850 PROTEIN"/>
    <property type="match status" value="1"/>
</dbReference>
<dbReference type="InterPro" id="IPR036397">
    <property type="entry name" value="RNaseH_sf"/>
</dbReference>
<dbReference type="InterPro" id="IPR053151">
    <property type="entry name" value="RNase_H-like"/>
</dbReference>
<dbReference type="InterPro" id="IPR026960">
    <property type="entry name" value="RVT-Znf"/>
</dbReference>
<evidence type="ECO:0000313" key="3">
    <source>
        <dbReference type="Proteomes" id="UP001652660"/>
    </source>
</evidence>
<dbReference type="RefSeq" id="XP_071933873.1">
    <property type="nucleotide sequence ID" value="XM_072077772.1"/>
</dbReference>
<dbReference type="GeneID" id="140036385"/>
<evidence type="ECO:0000259" key="1">
    <source>
        <dbReference type="Pfam" id="PF13456"/>
    </source>
</evidence>
<feature type="domain" description="Reverse transcriptase zinc-binding" evidence="2">
    <location>
        <begin position="85"/>
        <end position="170"/>
    </location>
</feature>
<proteinExistence type="predicted"/>
<name>A0ABM4WQ14_COFAR</name>